<sequence>MAVIHDATLSPSKEELIHDFLDGAGLGRGGRVERLAAYRFDDPDGQVGIEAHLVACDGHVFHVPLTYRGAPLDGAKPVGTMDHSVLGRRWVYAAPDDPVAVDVFTRALRGRQEQSALELHRADATVEPLPTTTVLTVVGEARPESALRLTYDVSAPCAGGATLVAEWAGSSAVVAALD</sequence>
<feature type="domain" description="Maltokinase N-terminal cap" evidence="5">
    <location>
        <begin position="27"/>
        <end position="97"/>
    </location>
</feature>
<keyword evidence="4" id="KW-0067">ATP-binding</keyword>
<dbReference type="EMBL" id="CP128986">
    <property type="protein sequence ID" value="WOC13590.1"/>
    <property type="molecule type" value="Genomic_DNA"/>
</dbReference>
<gene>
    <name evidence="6" type="ORF">MP11Mi_26930</name>
</gene>
<evidence type="ECO:0000256" key="2">
    <source>
        <dbReference type="ARBA" id="ARBA00022741"/>
    </source>
</evidence>
<protein>
    <recommendedName>
        <fullName evidence="5">Maltokinase N-terminal cap domain-containing protein</fullName>
    </recommendedName>
</protein>
<dbReference type="RefSeq" id="WP_420039399.1">
    <property type="nucleotide sequence ID" value="NZ_CP128986.1"/>
</dbReference>
<keyword evidence="1" id="KW-0808">Transferase</keyword>
<evidence type="ECO:0000256" key="4">
    <source>
        <dbReference type="ARBA" id="ARBA00022840"/>
    </source>
</evidence>
<dbReference type="InterPro" id="IPR040999">
    <property type="entry name" value="Mak_N_cap"/>
</dbReference>
<dbReference type="Pfam" id="PF18085">
    <property type="entry name" value="Mak_N_cap"/>
    <property type="match status" value="1"/>
</dbReference>
<dbReference type="GO" id="GO:0005524">
    <property type="term" value="F:ATP binding"/>
    <property type="evidence" value="ECO:0007669"/>
    <property type="project" value="UniProtKB-KW"/>
</dbReference>
<evidence type="ECO:0000256" key="3">
    <source>
        <dbReference type="ARBA" id="ARBA00022777"/>
    </source>
</evidence>
<proteinExistence type="predicted"/>
<keyword evidence="2" id="KW-0547">Nucleotide-binding</keyword>
<dbReference type="GO" id="GO:0016301">
    <property type="term" value="F:kinase activity"/>
    <property type="evidence" value="ECO:0007669"/>
    <property type="project" value="UniProtKB-KW"/>
</dbReference>
<evidence type="ECO:0000256" key="1">
    <source>
        <dbReference type="ARBA" id="ARBA00022679"/>
    </source>
</evidence>
<dbReference type="AlphaFoldDB" id="A0AA97CW36"/>
<evidence type="ECO:0000259" key="5">
    <source>
        <dbReference type="Pfam" id="PF18085"/>
    </source>
</evidence>
<accession>A0AA97CW36</accession>
<reference evidence="6" key="1">
    <citation type="submission" date="2023-06" db="EMBL/GenBank/DDBJ databases">
        <title>Gordonia sp. nov. and Pseudochrobactrum sp. nov., two species isolated from the burying beetle Nicrophorus vespilloides.</title>
        <authorList>
            <person name="Poehlein A."/>
            <person name="Guzman J."/>
            <person name="Daniel R."/>
            <person name="Vilcinskas A."/>
        </authorList>
    </citation>
    <scope>NUCLEOTIDE SEQUENCE</scope>
    <source>
        <strain evidence="6">MP11Mi</strain>
    </source>
</reference>
<keyword evidence="3" id="KW-0418">Kinase</keyword>
<organism evidence="6">
    <name type="scientific">Gordonia sp. MP11Mi</name>
    <dbReference type="NCBI Taxonomy" id="3022769"/>
    <lineage>
        <taxon>Bacteria</taxon>
        <taxon>Bacillati</taxon>
        <taxon>Actinomycetota</taxon>
        <taxon>Actinomycetes</taxon>
        <taxon>Mycobacteriales</taxon>
        <taxon>Gordoniaceae</taxon>
        <taxon>Gordonia</taxon>
    </lineage>
</organism>
<evidence type="ECO:0000313" key="6">
    <source>
        <dbReference type="EMBL" id="WOC13590.1"/>
    </source>
</evidence>
<name>A0AA97CW36_9ACTN</name>